<dbReference type="GO" id="GO:0005524">
    <property type="term" value="F:ATP binding"/>
    <property type="evidence" value="ECO:0007669"/>
    <property type="project" value="UniProtKB-KW"/>
</dbReference>
<accession>A0A537KR56</accession>
<dbReference type="InterPro" id="IPR017871">
    <property type="entry name" value="ABC_transporter-like_CS"/>
</dbReference>
<proteinExistence type="predicted"/>
<organism evidence="5 6">
    <name type="scientific">Candidatus Segetimicrobium genomatis</name>
    <dbReference type="NCBI Taxonomy" id="2569760"/>
    <lineage>
        <taxon>Bacteria</taxon>
        <taxon>Bacillati</taxon>
        <taxon>Candidatus Sysuimicrobiota</taxon>
        <taxon>Candidatus Sysuimicrobiia</taxon>
        <taxon>Candidatus Sysuimicrobiales</taxon>
        <taxon>Candidatus Segetimicrobiaceae</taxon>
        <taxon>Candidatus Segetimicrobium</taxon>
    </lineage>
</organism>
<dbReference type="PROSITE" id="PS00211">
    <property type="entry name" value="ABC_TRANSPORTER_1"/>
    <property type="match status" value="1"/>
</dbReference>
<evidence type="ECO:0000313" key="5">
    <source>
        <dbReference type="EMBL" id="TMI98227.1"/>
    </source>
</evidence>
<dbReference type="Gene3D" id="3.40.50.300">
    <property type="entry name" value="P-loop containing nucleotide triphosphate hydrolases"/>
    <property type="match status" value="1"/>
</dbReference>
<dbReference type="PANTHER" id="PTHR43023">
    <property type="entry name" value="PROTEIN TRIGALACTOSYLDIACYLGLYCEROL 3, CHLOROPLASTIC"/>
    <property type="match status" value="1"/>
</dbReference>
<dbReference type="PROSITE" id="PS50893">
    <property type="entry name" value="ABC_TRANSPORTER_2"/>
    <property type="match status" value="1"/>
</dbReference>
<dbReference type="Pfam" id="PF00005">
    <property type="entry name" value="ABC_tran"/>
    <property type="match status" value="1"/>
</dbReference>
<keyword evidence="2" id="KW-0547">Nucleotide-binding</keyword>
<feature type="domain" description="ABC transporter" evidence="4">
    <location>
        <begin position="2"/>
        <end position="240"/>
    </location>
</feature>
<name>A0A537KR56_9BACT</name>
<comment type="caution">
    <text evidence="5">The sequence shown here is derived from an EMBL/GenBank/DDBJ whole genome shotgun (WGS) entry which is preliminary data.</text>
</comment>
<evidence type="ECO:0000313" key="6">
    <source>
        <dbReference type="Proteomes" id="UP000319353"/>
    </source>
</evidence>
<keyword evidence="3 5" id="KW-0067">ATP-binding</keyword>
<dbReference type="SUPFAM" id="SSF52540">
    <property type="entry name" value="P-loop containing nucleoside triphosphate hydrolases"/>
    <property type="match status" value="1"/>
</dbReference>
<dbReference type="PANTHER" id="PTHR43023:SF6">
    <property type="entry name" value="INTERMEMBRANE PHOSPHOLIPID TRANSPORT SYSTEM ATP-BINDING PROTEIN MLAF"/>
    <property type="match status" value="1"/>
</dbReference>
<dbReference type="SMART" id="SM00382">
    <property type="entry name" value="AAA"/>
    <property type="match status" value="1"/>
</dbReference>
<dbReference type="InterPro" id="IPR027417">
    <property type="entry name" value="P-loop_NTPase"/>
</dbReference>
<gene>
    <name evidence="5" type="ORF">E6H01_12555</name>
</gene>
<dbReference type="Proteomes" id="UP000319353">
    <property type="component" value="Unassembled WGS sequence"/>
</dbReference>
<dbReference type="EMBL" id="VBAL01000177">
    <property type="protein sequence ID" value="TMI98227.1"/>
    <property type="molecule type" value="Genomic_DNA"/>
</dbReference>
<evidence type="ECO:0000256" key="2">
    <source>
        <dbReference type="ARBA" id="ARBA00022741"/>
    </source>
</evidence>
<evidence type="ECO:0000259" key="4">
    <source>
        <dbReference type="PROSITE" id="PS50893"/>
    </source>
</evidence>
<dbReference type="InterPro" id="IPR003593">
    <property type="entry name" value="AAA+_ATPase"/>
</dbReference>
<keyword evidence="1" id="KW-0813">Transport</keyword>
<dbReference type="InterPro" id="IPR003439">
    <property type="entry name" value="ABC_transporter-like_ATP-bd"/>
</dbReference>
<protein>
    <submittedName>
        <fullName evidence="5">ATP-binding cassette domain-containing protein</fullName>
    </submittedName>
</protein>
<dbReference type="AlphaFoldDB" id="A0A537KR56"/>
<evidence type="ECO:0000256" key="3">
    <source>
        <dbReference type="ARBA" id="ARBA00022840"/>
    </source>
</evidence>
<dbReference type="GO" id="GO:0016887">
    <property type="term" value="F:ATP hydrolysis activity"/>
    <property type="evidence" value="ECO:0007669"/>
    <property type="project" value="InterPro"/>
</dbReference>
<reference evidence="5 6" key="1">
    <citation type="journal article" date="2019" name="Nat. Microbiol.">
        <title>Mediterranean grassland soil C-N compound turnover is dependent on rainfall and depth, and is mediated by genomically divergent microorganisms.</title>
        <authorList>
            <person name="Diamond S."/>
            <person name="Andeer P.F."/>
            <person name="Li Z."/>
            <person name="Crits-Christoph A."/>
            <person name="Burstein D."/>
            <person name="Anantharaman K."/>
            <person name="Lane K.R."/>
            <person name="Thomas B.C."/>
            <person name="Pan C."/>
            <person name="Northen T.R."/>
            <person name="Banfield J.F."/>
        </authorList>
    </citation>
    <scope>NUCLEOTIDE SEQUENCE [LARGE SCALE GENOMIC DNA]</scope>
    <source>
        <strain evidence="5">NP_4</strain>
    </source>
</reference>
<sequence>MIELQHLSKRFLDNVVLDGVDLRVDDGQTVALLGPSGVGKSVLLKHIIGLIKPDSGDVIVDGLHVPLLRRKELAELRSHIGYVFQAGALFDSMSVYENIRLGITDETCYRDDGYCTDRVRECLRLVNLAPEVAQKFPAELSGGMRKRVSISRAIAGKPKYLLYDEPTSGLDPVNADVIDGLIERLQQEIGVTSVVVTHDVRGAFRVADRIALLWQAKIRAVGTSEEILQSKDPAVHQFLERDLEMAVIQSESDDGSHV</sequence>
<evidence type="ECO:0000256" key="1">
    <source>
        <dbReference type="ARBA" id="ARBA00022448"/>
    </source>
</evidence>